<proteinExistence type="predicted"/>
<reference evidence="2" key="1">
    <citation type="submission" date="2018-05" db="EMBL/GenBank/DDBJ databases">
        <authorList>
            <person name="Lanie J.A."/>
            <person name="Ng W.-L."/>
            <person name="Kazmierczak K.M."/>
            <person name="Andrzejewski T.M."/>
            <person name="Davidsen T.M."/>
            <person name="Wayne K.J."/>
            <person name="Tettelin H."/>
            <person name="Glass J.I."/>
            <person name="Rusch D."/>
            <person name="Podicherti R."/>
            <person name="Tsui H.-C.T."/>
            <person name="Winkler M.E."/>
        </authorList>
    </citation>
    <scope>NUCLEOTIDE SEQUENCE</scope>
</reference>
<feature type="non-terminal residue" evidence="2">
    <location>
        <position position="351"/>
    </location>
</feature>
<dbReference type="InterPro" id="IPR050612">
    <property type="entry name" value="Prok_Mopterin_Oxidored"/>
</dbReference>
<dbReference type="EMBL" id="UINC01008007">
    <property type="protein sequence ID" value="SVA36065.1"/>
    <property type="molecule type" value="Genomic_DNA"/>
</dbReference>
<gene>
    <name evidence="2" type="ORF">METZ01_LOCUS88919</name>
</gene>
<dbReference type="InterPro" id="IPR006656">
    <property type="entry name" value="Mopterin_OxRdtase"/>
</dbReference>
<dbReference type="Pfam" id="PF00384">
    <property type="entry name" value="Molybdopterin"/>
    <property type="match status" value="1"/>
</dbReference>
<protein>
    <recommendedName>
        <fullName evidence="1">Molybdopterin oxidoreductase domain-containing protein</fullName>
    </recommendedName>
</protein>
<name>A0A381V6R4_9ZZZZ</name>
<evidence type="ECO:0000259" key="1">
    <source>
        <dbReference type="Pfam" id="PF00384"/>
    </source>
</evidence>
<dbReference type="GO" id="GO:0016491">
    <property type="term" value="F:oxidoreductase activity"/>
    <property type="evidence" value="ECO:0007669"/>
    <property type="project" value="InterPro"/>
</dbReference>
<feature type="domain" description="Molybdopterin oxidoreductase" evidence="1">
    <location>
        <begin position="107"/>
        <end position="351"/>
    </location>
</feature>
<accession>A0A381V6R4</accession>
<evidence type="ECO:0000313" key="2">
    <source>
        <dbReference type="EMBL" id="SVA36065.1"/>
    </source>
</evidence>
<dbReference type="PANTHER" id="PTHR43742">
    <property type="entry name" value="TRIMETHYLAMINE-N-OXIDE REDUCTASE"/>
    <property type="match status" value="1"/>
</dbReference>
<organism evidence="2">
    <name type="scientific">marine metagenome</name>
    <dbReference type="NCBI Taxonomy" id="408172"/>
    <lineage>
        <taxon>unclassified sequences</taxon>
        <taxon>metagenomes</taxon>
        <taxon>ecological metagenomes</taxon>
    </lineage>
</organism>
<dbReference type="SUPFAM" id="SSF53706">
    <property type="entry name" value="Formate dehydrogenase/DMSO reductase, domains 1-3"/>
    <property type="match status" value="1"/>
</dbReference>
<sequence>MPGSMFFLKGIPGIDNPLTHYPNRGWEKVYRNQYKFDDSFTFICSPNCTHECRLRGFKRNGVMIRTEQNYDSHKIKDLYGNQCTHAWNPRGCSNGFTFHRRIYGSYRLKYPLVRKGWKRWADDGFPYLTPRNRDKYKFTSRGTDTLVKISWDKIENYIANGLINISTTYSGDIGKKRLLKQGYPEEMLTHWDGAGTRTIKLRGGMGLLGVIGKYGAYRFSNTLALVDQHVRGVSREDAKAGRNWSNYTWHGDQAPGFPFVHGLQASDVDMNEMRYSKLLVSIGKNLVENKRADNHFAAEIMERGGKLVNISPEYGASSSKADYWLTIRPNTDTALLLGVAKIIIDKNWHDK</sequence>
<dbReference type="AlphaFoldDB" id="A0A381V6R4"/>
<dbReference type="Gene3D" id="3.40.50.12440">
    <property type="match status" value="1"/>
</dbReference>